<accession>A0A0V8Q9Z8</accession>
<dbReference type="AlphaFoldDB" id="A0A0V8Q9Z8"/>
<dbReference type="Proteomes" id="UP000054874">
    <property type="component" value="Unassembled WGS sequence"/>
</dbReference>
<proteinExistence type="predicted"/>
<reference evidence="1 2" key="1">
    <citation type="submission" date="2015-11" db="EMBL/GenBank/DDBJ databases">
        <title>Butyribacter intestini gen. nov., sp. nov., a butyric acid-producing bacterium of the family Lachnospiraceae isolated from the human faeces.</title>
        <authorList>
            <person name="Zou Y."/>
            <person name="Xue W."/>
            <person name="Luo G."/>
            <person name="Lv M."/>
        </authorList>
    </citation>
    <scope>NUCLEOTIDE SEQUENCE [LARGE SCALE GENOMIC DNA]</scope>
    <source>
        <strain evidence="1 2">ACET-33324</strain>
    </source>
</reference>
<dbReference type="RefSeq" id="WP_058354358.1">
    <property type="nucleotide sequence ID" value="NZ_CABMMD010000223.1"/>
</dbReference>
<dbReference type="STRING" id="290052.ASU35_16400"/>
<dbReference type="EMBL" id="LNAM01000223">
    <property type="protein sequence ID" value="KSV57409.1"/>
    <property type="molecule type" value="Genomic_DNA"/>
</dbReference>
<evidence type="ECO:0000313" key="1">
    <source>
        <dbReference type="EMBL" id="KSV57409.1"/>
    </source>
</evidence>
<dbReference type="OrthoDB" id="2084752at2"/>
<comment type="caution">
    <text evidence="1">The sequence shown here is derived from an EMBL/GenBank/DDBJ whole genome shotgun (WGS) entry which is preliminary data.</text>
</comment>
<protein>
    <submittedName>
        <fullName evidence="1">Uncharacterized protein</fullName>
    </submittedName>
</protein>
<evidence type="ECO:0000313" key="2">
    <source>
        <dbReference type="Proteomes" id="UP000054874"/>
    </source>
</evidence>
<sequence length="173" mass="20567">MRRMKLADIKISETFANSIPSEEKLNECRNNWNQWHRQDRFIVVNPDNVLIDGYIMYLVLKENNVEEAEIKISTRRKKRWYRKNVEDWNVPHYRDEATTYVYGVHPNSKSGKEFMWRVPKSWSELGWEDGLNIGDEILVTTKFGIKPVVITKIELSDKCPINMPVKRVVKRIN</sequence>
<organism evidence="1 2">
    <name type="scientific">Acetivibrio ethanolgignens</name>
    <dbReference type="NCBI Taxonomy" id="290052"/>
    <lineage>
        <taxon>Bacteria</taxon>
        <taxon>Bacillati</taxon>
        <taxon>Bacillota</taxon>
        <taxon>Clostridia</taxon>
        <taxon>Eubacteriales</taxon>
        <taxon>Oscillospiraceae</taxon>
        <taxon>Acetivibrio</taxon>
    </lineage>
</organism>
<keyword evidence="2" id="KW-1185">Reference proteome</keyword>
<gene>
    <name evidence="1" type="ORF">ASU35_16400</name>
</gene>
<name>A0A0V8Q9Z8_9FIRM</name>